<proteinExistence type="predicted"/>
<accession>A0A0A8ZYY4</accession>
<name>A0A0A8ZYY4_ARUDO</name>
<dbReference type="EMBL" id="GBRH01254952">
    <property type="protein sequence ID" value="JAD42943.1"/>
    <property type="molecule type" value="Transcribed_RNA"/>
</dbReference>
<protein>
    <submittedName>
        <fullName evidence="1">Uncharacterized protein</fullName>
    </submittedName>
</protein>
<reference evidence="1" key="2">
    <citation type="journal article" date="2015" name="Data Brief">
        <title>Shoot transcriptome of the giant reed, Arundo donax.</title>
        <authorList>
            <person name="Barrero R.A."/>
            <person name="Guerrero F.D."/>
            <person name="Moolhuijzen P."/>
            <person name="Goolsby J.A."/>
            <person name="Tidwell J."/>
            <person name="Bellgard S.E."/>
            <person name="Bellgard M.I."/>
        </authorList>
    </citation>
    <scope>NUCLEOTIDE SEQUENCE</scope>
    <source>
        <tissue evidence="1">Shoot tissue taken approximately 20 cm above the soil surface</tissue>
    </source>
</reference>
<evidence type="ECO:0000313" key="1">
    <source>
        <dbReference type="EMBL" id="JAD42943.1"/>
    </source>
</evidence>
<sequence length="29" mass="3302">MCRPGLAKARSFMCFNTSPQKTENPLILF</sequence>
<dbReference type="AlphaFoldDB" id="A0A0A8ZYY4"/>
<organism evidence="1">
    <name type="scientific">Arundo donax</name>
    <name type="common">Giant reed</name>
    <name type="synonym">Donax arundinaceus</name>
    <dbReference type="NCBI Taxonomy" id="35708"/>
    <lineage>
        <taxon>Eukaryota</taxon>
        <taxon>Viridiplantae</taxon>
        <taxon>Streptophyta</taxon>
        <taxon>Embryophyta</taxon>
        <taxon>Tracheophyta</taxon>
        <taxon>Spermatophyta</taxon>
        <taxon>Magnoliopsida</taxon>
        <taxon>Liliopsida</taxon>
        <taxon>Poales</taxon>
        <taxon>Poaceae</taxon>
        <taxon>PACMAD clade</taxon>
        <taxon>Arundinoideae</taxon>
        <taxon>Arundineae</taxon>
        <taxon>Arundo</taxon>
    </lineage>
</organism>
<reference evidence="1" key="1">
    <citation type="submission" date="2014-09" db="EMBL/GenBank/DDBJ databases">
        <authorList>
            <person name="Magalhaes I.L.F."/>
            <person name="Oliveira U."/>
            <person name="Santos F.R."/>
            <person name="Vidigal T.H.D.A."/>
            <person name="Brescovit A.D."/>
            <person name="Santos A.J."/>
        </authorList>
    </citation>
    <scope>NUCLEOTIDE SEQUENCE</scope>
    <source>
        <tissue evidence="1">Shoot tissue taken approximately 20 cm above the soil surface</tissue>
    </source>
</reference>